<evidence type="ECO:0000313" key="9">
    <source>
        <dbReference type="EMBL" id="MBA4672472.1"/>
    </source>
</evidence>
<dbReference type="GO" id="GO:0051301">
    <property type="term" value="P:cell division"/>
    <property type="evidence" value="ECO:0007669"/>
    <property type="project" value="UniProtKB-KW"/>
</dbReference>
<dbReference type="InterPro" id="IPR013763">
    <property type="entry name" value="Cyclin-like_dom"/>
</dbReference>
<evidence type="ECO:0000259" key="8">
    <source>
        <dbReference type="SMART" id="SM01332"/>
    </source>
</evidence>
<evidence type="ECO:0000256" key="1">
    <source>
        <dbReference type="ARBA" id="ARBA00009065"/>
    </source>
</evidence>
<dbReference type="PANTHER" id="PTHR10177">
    <property type="entry name" value="CYCLINS"/>
    <property type="match status" value="1"/>
</dbReference>
<dbReference type="Gene3D" id="1.10.472.10">
    <property type="entry name" value="Cyclin-like"/>
    <property type="match status" value="2"/>
</dbReference>
<keyword evidence="3 5" id="KW-0195">Cyclin</keyword>
<dbReference type="EMBL" id="GISG01255296">
    <property type="protein sequence ID" value="MBA4672472.1"/>
    <property type="molecule type" value="Transcribed_RNA"/>
</dbReference>
<dbReference type="CDD" id="cd20544">
    <property type="entry name" value="CYCLIN_AtCycD-like_rpt2"/>
    <property type="match status" value="1"/>
</dbReference>
<feature type="domain" description="Cyclin-like" evidence="7">
    <location>
        <begin position="123"/>
        <end position="211"/>
    </location>
</feature>
<evidence type="ECO:0000256" key="6">
    <source>
        <dbReference type="SAM" id="MobiDB-lite"/>
    </source>
</evidence>
<reference evidence="9" key="1">
    <citation type="journal article" date="2013" name="J. Plant Res.">
        <title>Effect of fungi and light on seed germination of three Opuntia species from semiarid lands of central Mexico.</title>
        <authorList>
            <person name="Delgado-Sanchez P."/>
            <person name="Jimenez-Bremont J.F."/>
            <person name="Guerrero-Gonzalez Mde L."/>
            <person name="Flores J."/>
        </authorList>
    </citation>
    <scope>NUCLEOTIDE SEQUENCE</scope>
    <source>
        <tissue evidence="9">Cladode</tissue>
    </source>
</reference>
<feature type="region of interest" description="Disordered" evidence="6">
    <location>
        <begin position="347"/>
        <end position="387"/>
    </location>
</feature>
<name>A0A7C9AMZ4_OPUST</name>
<organism evidence="9">
    <name type="scientific">Opuntia streptacantha</name>
    <name type="common">Prickly pear cactus</name>
    <name type="synonym">Opuntia cardona</name>
    <dbReference type="NCBI Taxonomy" id="393608"/>
    <lineage>
        <taxon>Eukaryota</taxon>
        <taxon>Viridiplantae</taxon>
        <taxon>Streptophyta</taxon>
        <taxon>Embryophyta</taxon>
        <taxon>Tracheophyta</taxon>
        <taxon>Spermatophyta</taxon>
        <taxon>Magnoliopsida</taxon>
        <taxon>eudicotyledons</taxon>
        <taxon>Gunneridae</taxon>
        <taxon>Pentapetalae</taxon>
        <taxon>Caryophyllales</taxon>
        <taxon>Cactineae</taxon>
        <taxon>Cactaceae</taxon>
        <taxon>Opuntioideae</taxon>
        <taxon>Opuntia</taxon>
    </lineage>
</organism>
<dbReference type="FunFam" id="1.10.472.10:FF:000040">
    <property type="entry name" value="D6-type cyclin"/>
    <property type="match status" value="1"/>
</dbReference>
<comment type="similarity">
    <text evidence="1">Belongs to the cyclin family. Cyclin D subfamily.</text>
</comment>
<sequence length="387" mass="43096">MAMSYEYAETSLLCAEEDKSIFDDVDRDIDVDDLEICKRQKHTDEPNLNLTDQIQDHSFMSSLSRGLGLGFGFGFEPMHLQIQSEECLASMVDKETQHLPNLGYLKRLRSGDLDLGARKQAIHWIEKVQSHYNFGPLCVYLAINYLDRFLAAYELPKGRAWMMQLLAVACLSLAAKMEETDVPLSLDLQVGDAKFVFESKTIQRMELLVLSTLKWRMQALTPFSFIDYFLYKTNGDQMPPRTLMLQCIQLILSTIKGIDFLEFRPSEIAAAVAISITEETQVAENSAQAFSNLSHHVQQEKVVKCVELIHDLTWSSRSKGASGSGSTSVPQSPNGVIDAACMSYNKSESEASTPSGSCSNSVHSSPAPAPAPAPPPKRRRLARSLNF</sequence>
<dbReference type="CDD" id="cd20543">
    <property type="entry name" value="CYCLIN_AtCycD-like_rpt1"/>
    <property type="match status" value="1"/>
</dbReference>
<evidence type="ECO:0000259" key="7">
    <source>
        <dbReference type="SMART" id="SM00385"/>
    </source>
</evidence>
<dbReference type="SMART" id="SM00385">
    <property type="entry name" value="CYCLIN"/>
    <property type="match status" value="1"/>
</dbReference>
<dbReference type="SMART" id="SM01332">
    <property type="entry name" value="Cyclin_C"/>
    <property type="match status" value="1"/>
</dbReference>
<evidence type="ECO:0000256" key="4">
    <source>
        <dbReference type="ARBA" id="ARBA00023306"/>
    </source>
</evidence>
<dbReference type="AlphaFoldDB" id="A0A7C9AMZ4"/>
<proteinExistence type="inferred from homology"/>
<dbReference type="InterPro" id="IPR036915">
    <property type="entry name" value="Cyclin-like_sf"/>
</dbReference>
<feature type="compositionally biased region" description="Polar residues" evidence="6">
    <location>
        <begin position="347"/>
        <end position="364"/>
    </location>
</feature>
<dbReference type="InterPro" id="IPR048258">
    <property type="entry name" value="Cyclins_cyclin-box"/>
</dbReference>
<dbReference type="InterPro" id="IPR039361">
    <property type="entry name" value="Cyclin"/>
</dbReference>
<keyword evidence="4" id="KW-0131">Cell cycle</keyword>
<reference evidence="9" key="2">
    <citation type="submission" date="2020-07" db="EMBL/GenBank/DDBJ databases">
        <authorList>
            <person name="Vera ALvarez R."/>
            <person name="Arias-Moreno D.M."/>
            <person name="Jimenez-Jacinto V."/>
            <person name="Jimenez-Bremont J.F."/>
            <person name="Swaminathan K."/>
            <person name="Moose S.P."/>
            <person name="Guerrero-Gonzalez M.L."/>
            <person name="Marino-Ramirez L."/>
            <person name="Landsman D."/>
            <person name="Rodriguez-Kessler M."/>
            <person name="Delgado-Sanchez P."/>
        </authorList>
    </citation>
    <scope>NUCLEOTIDE SEQUENCE</scope>
    <source>
        <tissue evidence="9">Cladode</tissue>
    </source>
</reference>
<dbReference type="InterPro" id="IPR006671">
    <property type="entry name" value="Cyclin_N"/>
</dbReference>
<keyword evidence="2" id="KW-0132">Cell division</keyword>
<dbReference type="Pfam" id="PF02984">
    <property type="entry name" value="Cyclin_C"/>
    <property type="match status" value="1"/>
</dbReference>
<dbReference type="InterPro" id="IPR004367">
    <property type="entry name" value="Cyclin_C-dom"/>
</dbReference>
<accession>A0A7C9AMZ4</accession>
<protein>
    <submittedName>
        <fullName evidence="9">Uncharacterized protein</fullName>
    </submittedName>
</protein>
<dbReference type="Pfam" id="PF00134">
    <property type="entry name" value="Cyclin_N"/>
    <property type="match status" value="1"/>
</dbReference>
<feature type="compositionally biased region" description="Basic residues" evidence="6">
    <location>
        <begin position="376"/>
        <end position="387"/>
    </location>
</feature>
<dbReference type="FunFam" id="1.10.472.10:FF:000034">
    <property type="entry name" value="D2/4-type cyclin"/>
    <property type="match status" value="1"/>
</dbReference>
<evidence type="ECO:0000256" key="5">
    <source>
        <dbReference type="RuleBase" id="RU000383"/>
    </source>
</evidence>
<feature type="domain" description="Cyclin C-terminal" evidence="8">
    <location>
        <begin position="220"/>
        <end position="357"/>
    </location>
</feature>
<evidence type="ECO:0000256" key="3">
    <source>
        <dbReference type="ARBA" id="ARBA00023127"/>
    </source>
</evidence>
<evidence type="ECO:0000256" key="2">
    <source>
        <dbReference type="ARBA" id="ARBA00022618"/>
    </source>
</evidence>
<dbReference type="PROSITE" id="PS00292">
    <property type="entry name" value="CYCLINS"/>
    <property type="match status" value="1"/>
</dbReference>
<dbReference type="SUPFAM" id="SSF47954">
    <property type="entry name" value="Cyclin-like"/>
    <property type="match status" value="2"/>
</dbReference>